<keyword evidence="6" id="KW-1185">Reference proteome</keyword>
<gene>
    <name evidence="5" type="ORF">bsdtb5_02130</name>
</gene>
<evidence type="ECO:0000313" key="5">
    <source>
        <dbReference type="EMBL" id="BCN28918.1"/>
    </source>
</evidence>
<dbReference type="InterPro" id="IPR025436">
    <property type="entry name" value="DUF4179"/>
</dbReference>
<name>A0A7R7EHP1_9FIRM</name>
<evidence type="ECO:0000256" key="2">
    <source>
        <dbReference type="SAM" id="Phobius"/>
    </source>
</evidence>
<dbReference type="Proteomes" id="UP000595897">
    <property type="component" value="Chromosome"/>
</dbReference>
<dbReference type="AlphaFoldDB" id="A0A7R7EHP1"/>
<evidence type="ECO:0000256" key="1">
    <source>
        <dbReference type="SAM" id="MobiDB-lite"/>
    </source>
</evidence>
<feature type="compositionally biased region" description="Polar residues" evidence="1">
    <location>
        <begin position="205"/>
        <end position="229"/>
    </location>
</feature>
<dbReference type="Gene3D" id="2.60.40.1630">
    <property type="entry name" value="bacillus anthracis domain"/>
    <property type="match status" value="1"/>
</dbReference>
<dbReference type="KEGG" id="ahb:bsdtb5_02130"/>
<evidence type="ECO:0000313" key="6">
    <source>
        <dbReference type="Proteomes" id="UP000595897"/>
    </source>
</evidence>
<dbReference type="EMBL" id="AP024169">
    <property type="protein sequence ID" value="BCN28918.1"/>
    <property type="molecule type" value="Genomic_DNA"/>
</dbReference>
<feature type="transmembrane region" description="Helical" evidence="2">
    <location>
        <begin position="42"/>
        <end position="60"/>
    </location>
</feature>
<accession>A0A7R7EHP1</accession>
<dbReference type="RefSeq" id="WP_271714221.1">
    <property type="nucleotide sequence ID" value="NZ_AP024169.1"/>
</dbReference>
<evidence type="ECO:0000259" key="3">
    <source>
        <dbReference type="Pfam" id="PF13786"/>
    </source>
</evidence>
<organism evidence="5 6">
    <name type="scientific">Anaeromicropila herbilytica</name>
    <dbReference type="NCBI Taxonomy" id="2785025"/>
    <lineage>
        <taxon>Bacteria</taxon>
        <taxon>Bacillati</taxon>
        <taxon>Bacillota</taxon>
        <taxon>Clostridia</taxon>
        <taxon>Lachnospirales</taxon>
        <taxon>Lachnospiraceae</taxon>
        <taxon>Anaeromicropila</taxon>
    </lineage>
</organism>
<feature type="domain" description="DUF5643" evidence="4">
    <location>
        <begin position="253"/>
        <end position="330"/>
    </location>
</feature>
<reference evidence="5 6" key="1">
    <citation type="submission" date="2020-11" db="EMBL/GenBank/DDBJ databases">
        <title>Draft genome sequencing of a Lachnospiraceae strain isolated from anoxic soil subjected to BSD treatment.</title>
        <authorList>
            <person name="Uek A."/>
            <person name="Tonouchi A."/>
        </authorList>
    </citation>
    <scope>NUCLEOTIDE SEQUENCE [LARGE SCALE GENOMIC DNA]</scope>
    <source>
        <strain evidence="5 6">TB5</strain>
    </source>
</reference>
<dbReference type="Pfam" id="PF13786">
    <property type="entry name" value="DUF4179"/>
    <property type="match status" value="1"/>
</dbReference>
<proteinExistence type="predicted"/>
<keyword evidence="2" id="KW-0472">Membrane</keyword>
<dbReference type="Pfam" id="PF18705">
    <property type="entry name" value="DUF5643"/>
    <property type="match status" value="1"/>
</dbReference>
<feature type="region of interest" description="Disordered" evidence="1">
    <location>
        <begin position="203"/>
        <end position="229"/>
    </location>
</feature>
<keyword evidence="2" id="KW-1133">Transmembrane helix</keyword>
<feature type="domain" description="DUF4179" evidence="3">
    <location>
        <begin position="37"/>
        <end position="130"/>
    </location>
</feature>
<sequence>MDNDRMEEYQDSLSEIKDYPFELNQMVKHLNQRIECKRRKRFLTSLSSMVAVFLLFVITVNSNTTFAEELFKLPVIGTLAEYVQFDKGLQNAVKNKYVKKVNLIAKSNGYTLSLPYAIADTKQLVVFFQVPEHLKKKESDFINVDITKIVDTTSGKEYKDYISETSYPTGNSVDKNLYYTSIRSGDYPIPENLKIYVTMRRESQSQDTNSINNDSKASNAKDTFETTPNTKNEKLGEFVYALHMGKYPEPIITTLNKDIKVNGQTIHINSVGQYPTGTEININIPDNNDYIINGLDFKVIDNSGKSWGNPGGVTAIGPDEKGNTQYFFESDYFHSNTLNKIKFAGIRMLKKSEAVITLDLKNKTMAPELKDIQLKNIERSGNKAYITFSSDTIGCLGLFQHEYKDTKGNQFEFHSESGTSMQNSTMENYLATVWPKDNKVILTRCLSPMIKLKKPVEITLEK</sequence>
<evidence type="ECO:0008006" key="7">
    <source>
        <dbReference type="Google" id="ProtNLM"/>
    </source>
</evidence>
<dbReference type="InterPro" id="IPR040680">
    <property type="entry name" value="DUF5643"/>
</dbReference>
<protein>
    <recommendedName>
        <fullName evidence="7">DUF4179 domain-containing protein</fullName>
    </recommendedName>
</protein>
<evidence type="ECO:0000259" key="4">
    <source>
        <dbReference type="Pfam" id="PF18705"/>
    </source>
</evidence>
<keyword evidence="2" id="KW-0812">Transmembrane</keyword>